<dbReference type="AlphaFoldDB" id="A0ABC9ELZ8"/>
<sequence length="694" mass="79690">MATPDPDRTYMHDPLIPETIVPNEEQRFASRDEAEKFFNFYAGTAGFDVRITKTRKTLRELSCNKQGHHEFYKPDEDRVREKMSGRCECKAFVKIKWNQKKDYWFFERVRLEHNHQLNPSPSVKQFLRTQKNKDPIVMEIVDQMHRCDASHNTTVNVLSEIFRGRQNFTFTEMDLKNRKAAAAREERENDIPKLLEFFKEMKAQNEYFYYEVQVDKQNVIKNVFWSHASQRAEYRDFGDVVTFDTTYKTNMYNMPLALFVGSNHQLQNVVFGQALLQDEQANTFEWLFKAFQDCMSGSRDPRCILTDQDSSMAAAIKKVFKKTQHRLCRWHMLKKYKAELKKLYKLHEGLKIKLLTVINHPLTPTEFESAWNELVDEYGLREDDTINGLWNSRKLWVAAYLKPLYCGRMTSTQRSESVNQMIKNSGFTGHMTRMSKFARRMLDFIQHTNHTAAGETHWSQVILTVDYVTDNISNISFPVQLIMGARSVVTWDRHDIVSIELGCESDQYKTRKLVQLAMTAIGACRKTSIGFGRGCEQLIALAEWAETIAADTGPSNVGDCASAQDMTCQTGSEDPGDNRVEQDVVNGSEDDPRAPPITYELQISRCAPKEARTKGRKRGGKQVVNDEPSGSKEEGKRTCGYCGMLGHYSTGCPQNPENASKKRGASGSLRGKMGRKRGRPPTARQLEEEFDDVA</sequence>
<reference evidence="6" key="1">
    <citation type="submission" date="2024-06" db="EMBL/GenBank/DDBJ databases">
        <authorList>
            <person name="Ryan C."/>
        </authorList>
    </citation>
    <scope>NUCLEOTIDE SEQUENCE [LARGE SCALE GENOMIC DNA]</scope>
</reference>
<gene>
    <name evidence="5" type="ORF">URODEC1_LOCUS96467</name>
</gene>
<dbReference type="GO" id="GO:0006355">
    <property type="term" value="P:regulation of DNA-templated transcription"/>
    <property type="evidence" value="ECO:0007669"/>
    <property type="project" value="UniProtKB-UniRule"/>
</dbReference>
<name>A0ABC9ELZ8_9POAL</name>
<dbReference type="EMBL" id="OZ075114">
    <property type="protein sequence ID" value="CAL5059091.1"/>
    <property type="molecule type" value="Genomic_DNA"/>
</dbReference>
<dbReference type="SUPFAM" id="SSF57756">
    <property type="entry name" value="Retrovirus zinc finger-like domains"/>
    <property type="match status" value="1"/>
</dbReference>
<evidence type="ECO:0000259" key="3">
    <source>
        <dbReference type="Pfam" id="PF03101"/>
    </source>
</evidence>
<keyword evidence="1" id="KW-0862">Zinc</keyword>
<comment type="function">
    <text evidence="1">Putative transcription activator involved in regulating light control of development.</text>
</comment>
<keyword evidence="1" id="KW-0539">Nucleus</keyword>
<keyword evidence="1" id="KW-0863">Zinc-finger</keyword>
<keyword evidence="1" id="KW-0479">Metal-binding</keyword>
<organism evidence="5 6">
    <name type="scientific">Urochloa decumbens</name>
    <dbReference type="NCBI Taxonomy" id="240449"/>
    <lineage>
        <taxon>Eukaryota</taxon>
        <taxon>Viridiplantae</taxon>
        <taxon>Streptophyta</taxon>
        <taxon>Embryophyta</taxon>
        <taxon>Tracheophyta</taxon>
        <taxon>Spermatophyta</taxon>
        <taxon>Magnoliopsida</taxon>
        <taxon>Liliopsida</taxon>
        <taxon>Poales</taxon>
        <taxon>Poaceae</taxon>
        <taxon>PACMAD clade</taxon>
        <taxon>Panicoideae</taxon>
        <taxon>Panicodae</taxon>
        <taxon>Paniceae</taxon>
        <taxon>Melinidinae</taxon>
        <taxon>Urochloa</taxon>
    </lineage>
</organism>
<reference evidence="5 6" key="2">
    <citation type="submission" date="2024-10" db="EMBL/GenBank/DDBJ databases">
        <authorList>
            <person name="Ryan C."/>
        </authorList>
    </citation>
    <scope>NUCLEOTIDE SEQUENCE [LARGE SCALE GENOMIC DNA]</scope>
</reference>
<dbReference type="Proteomes" id="UP001497457">
    <property type="component" value="Chromosome 4rd"/>
</dbReference>
<dbReference type="InterPro" id="IPR018289">
    <property type="entry name" value="MULE_transposase_dom"/>
</dbReference>
<evidence type="ECO:0000256" key="2">
    <source>
        <dbReference type="SAM" id="MobiDB-lite"/>
    </source>
</evidence>
<feature type="domain" description="FAR1" evidence="3">
    <location>
        <begin position="36"/>
        <end position="119"/>
    </location>
</feature>
<dbReference type="InterPro" id="IPR036875">
    <property type="entry name" value="Znf_CCHC_sf"/>
</dbReference>
<dbReference type="Pfam" id="PF03101">
    <property type="entry name" value="FAR1"/>
    <property type="match status" value="1"/>
</dbReference>
<dbReference type="Pfam" id="PF10551">
    <property type="entry name" value="MULE"/>
    <property type="match status" value="1"/>
</dbReference>
<dbReference type="InterPro" id="IPR004330">
    <property type="entry name" value="FAR1_DNA_bnd_dom"/>
</dbReference>
<keyword evidence="6" id="KW-1185">Reference proteome</keyword>
<feature type="region of interest" description="Disordered" evidence="2">
    <location>
        <begin position="650"/>
        <end position="694"/>
    </location>
</feature>
<accession>A0ABC9ELZ8</accession>
<dbReference type="InterPro" id="IPR031052">
    <property type="entry name" value="FHY3/FAR1"/>
</dbReference>
<evidence type="ECO:0000313" key="6">
    <source>
        <dbReference type="Proteomes" id="UP001497457"/>
    </source>
</evidence>
<protein>
    <recommendedName>
        <fullName evidence="1">Protein FAR1-RELATED SEQUENCE</fullName>
    </recommendedName>
</protein>
<dbReference type="GO" id="GO:0005634">
    <property type="term" value="C:nucleus"/>
    <property type="evidence" value="ECO:0007669"/>
    <property type="project" value="UniProtKB-SubCell"/>
</dbReference>
<dbReference type="PANTHER" id="PTHR31669:SF217">
    <property type="entry name" value="PROTEIN FAR1-RELATED SEQUENCE"/>
    <property type="match status" value="1"/>
</dbReference>
<comment type="subcellular location">
    <subcellularLocation>
        <location evidence="1">Nucleus</location>
    </subcellularLocation>
</comment>
<feature type="region of interest" description="Disordered" evidence="2">
    <location>
        <begin position="563"/>
        <end position="635"/>
    </location>
</feature>
<dbReference type="PANTHER" id="PTHR31669">
    <property type="entry name" value="PROTEIN FAR1-RELATED SEQUENCE 10-RELATED"/>
    <property type="match status" value="1"/>
</dbReference>
<proteinExistence type="inferred from homology"/>
<evidence type="ECO:0000259" key="4">
    <source>
        <dbReference type="Pfam" id="PF10551"/>
    </source>
</evidence>
<feature type="domain" description="MULE transposase" evidence="4">
    <location>
        <begin position="240"/>
        <end position="335"/>
    </location>
</feature>
<comment type="similarity">
    <text evidence="1">Belongs to the FHY3/FAR1 family.</text>
</comment>
<dbReference type="GO" id="GO:0008270">
    <property type="term" value="F:zinc ion binding"/>
    <property type="evidence" value="ECO:0007669"/>
    <property type="project" value="UniProtKB-UniRule"/>
</dbReference>
<evidence type="ECO:0000313" key="5">
    <source>
        <dbReference type="EMBL" id="CAL5059091.1"/>
    </source>
</evidence>
<evidence type="ECO:0000256" key="1">
    <source>
        <dbReference type="RuleBase" id="RU367018"/>
    </source>
</evidence>